<accession>A0A1H7H7G0</accession>
<proteinExistence type="predicted"/>
<reference evidence="2" key="1">
    <citation type="submission" date="2016-10" db="EMBL/GenBank/DDBJ databases">
        <authorList>
            <person name="Varghese N."/>
        </authorList>
    </citation>
    <scope>NUCLEOTIDE SEQUENCE [LARGE SCALE GENOMIC DNA]</scope>
    <source>
        <strain evidence="2">DSM 45096 / BCRC 16803 / CGMCC 4.1857 / CIP 109030 / JCM 12277 / KCTC 19219 / NBRC 100920 / 33214</strain>
    </source>
</reference>
<dbReference type="RefSeq" id="WP_042448309.1">
    <property type="nucleotide sequence ID" value="NZ_BBPN01000014.1"/>
</dbReference>
<dbReference type="STRING" id="235985.SAMN05414137_10265"/>
<name>A0A1H7H7G0_STRJI</name>
<dbReference type="EMBL" id="FOAZ01000002">
    <property type="protein sequence ID" value="SEK44930.1"/>
    <property type="molecule type" value="Genomic_DNA"/>
</dbReference>
<protein>
    <submittedName>
        <fullName evidence="1">Uncharacterized protein</fullName>
    </submittedName>
</protein>
<organism evidence="1 2">
    <name type="scientific">Streptacidiphilus jiangxiensis</name>
    <dbReference type="NCBI Taxonomy" id="235985"/>
    <lineage>
        <taxon>Bacteria</taxon>
        <taxon>Bacillati</taxon>
        <taxon>Actinomycetota</taxon>
        <taxon>Actinomycetes</taxon>
        <taxon>Kitasatosporales</taxon>
        <taxon>Streptomycetaceae</taxon>
        <taxon>Streptacidiphilus</taxon>
    </lineage>
</organism>
<dbReference type="AlphaFoldDB" id="A0A1H7H7G0"/>
<evidence type="ECO:0000313" key="1">
    <source>
        <dbReference type="EMBL" id="SEK44930.1"/>
    </source>
</evidence>
<keyword evidence="2" id="KW-1185">Reference proteome</keyword>
<evidence type="ECO:0000313" key="2">
    <source>
        <dbReference type="Proteomes" id="UP000183015"/>
    </source>
</evidence>
<gene>
    <name evidence="1" type="ORF">SAMN05414137_10265</name>
</gene>
<dbReference type="OrthoDB" id="3855536at2"/>
<sequence>MSRYQLRAEETYPDGHNHTCWHIARPGAVFTLCAHRLNASMPVRPIAAAEGIRPDGRCPECWQHAFDDLTLPT</sequence>
<dbReference type="Proteomes" id="UP000183015">
    <property type="component" value="Unassembled WGS sequence"/>
</dbReference>